<keyword evidence="1" id="KW-0472">Membrane</keyword>
<reference evidence="2 3" key="1">
    <citation type="submission" date="2020-05" db="EMBL/GenBank/DDBJ databases">
        <authorList>
            <person name="Mo P."/>
        </authorList>
    </citation>
    <scope>NUCLEOTIDE SEQUENCE [LARGE SCALE GENOMIC DNA]</scope>
    <source>
        <strain evidence="2 3">Gen01</strain>
    </source>
</reference>
<sequence length="164" mass="16667">MSRSAWIHAVRGSFARLVTLIAVVAGLLVLIVPLCGDGMSAMPSHAVDGVACVSGGSPSTSMLSAPAMDRTCAVVSPAVDMGVGPSAAGVSTSLVADLDRSAPGSGMLLACVAFLIAVLAAGLRWRRPWSASSFRVQRDPVIGGRIVARVVPGLTLAELCVLRT</sequence>
<protein>
    <submittedName>
        <fullName evidence="2">Uncharacterized protein</fullName>
    </submittedName>
</protein>
<name>A0A6M6JNE1_9PSEU</name>
<evidence type="ECO:0000313" key="2">
    <source>
        <dbReference type="EMBL" id="QJY47831.1"/>
    </source>
</evidence>
<dbReference type="EMBL" id="CP053564">
    <property type="protein sequence ID" value="QJY47831.1"/>
    <property type="molecule type" value="Genomic_DNA"/>
</dbReference>
<evidence type="ECO:0000256" key="1">
    <source>
        <dbReference type="SAM" id="Phobius"/>
    </source>
</evidence>
<gene>
    <name evidence="2" type="ORF">HOP40_20120</name>
</gene>
<organism evidence="2 3">
    <name type="scientific">Pseudonocardia broussonetiae</name>
    <dbReference type="NCBI Taxonomy" id="2736640"/>
    <lineage>
        <taxon>Bacteria</taxon>
        <taxon>Bacillati</taxon>
        <taxon>Actinomycetota</taxon>
        <taxon>Actinomycetes</taxon>
        <taxon>Pseudonocardiales</taxon>
        <taxon>Pseudonocardiaceae</taxon>
        <taxon>Pseudonocardia</taxon>
    </lineage>
</organism>
<dbReference type="RefSeq" id="WP_172160877.1">
    <property type="nucleotide sequence ID" value="NZ_CP053564.1"/>
</dbReference>
<feature type="transmembrane region" description="Helical" evidence="1">
    <location>
        <begin position="107"/>
        <end position="125"/>
    </location>
</feature>
<dbReference type="Proteomes" id="UP000505377">
    <property type="component" value="Chromosome"/>
</dbReference>
<keyword evidence="3" id="KW-1185">Reference proteome</keyword>
<accession>A0A6M6JNE1</accession>
<keyword evidence="1" id="KW-0812">Transmembrane</keyword>
<dbReference type="AlphaFoldDB" id="A0A6M6JNE1"/>
<proteinExistence type="predicted"/>
<keyword evidence="1" id="KW-1133">Transmembrane helix</keyword>
<evidence type="ECO:0000313" key="3">
    <source>
        <dbReference type="Proteomes" id="UP000505377"/>
    </source>
</evidence>
<dbReference type="KEGG" id="pbro:HOP40_20120"/>